<accession>A0A7Z0BH77</accession>
<feature type="compositionally biased region" description="Basic and acidic residues" evidence="1">
    <location>
        <begin position="10"/>
        <end position="23"/>
    </location>
</feature>
<gene>
    <name evidence="4" type="ORF">HNR06_000922</name>
</gene>
<dbReference type="Pfam" id="PF08666">
    <property type="entry name" value="SAF"/>
    <property type="match status" value="1"/>
</dbReference>
<comment type="caution">
    <text evidence="4">The sequence shown here is derived from an EMBL/GenBank/DDBJ whole genome shotgun (WGS) entry which is preliminary data.</text>
</comment>
<sequence>MVALANPEQRNQENGESRTRGEGDWESVRLAATSRRRWRWGLVAGALIVAGGAAGAWVGLASDETRTVAVLNADLPAGHMITAADVTSVDLEKAEGLRLLTPEVAEGMVLTRPVPAGSPLVAGSVSDSALWPEPGQAVVAVPVTTVPTDLREGTTVDLVAVAAHGQVPGTEEEDAEGSSGQSPSGVVTGLVHRVVASGEDGFGGEQQVVEVVLSRDQAAHFSRAAAGEEIQVVVVNPHEDAQAVAESEGSE</sequence>
<dbReference type="CDD" id="cd11614">
    <property type="entry name" value="SAF_CpaB_FlgA_like"/>
    <property type="match status" value="1"/>
</dbReference>
<dbReference type="AlphaFoldDB" id="A0A7Z0BH77"/>
<evidence type="ECO:0000256" key="1">
    <source>
        <dbReference type="SAM" id="MobiDB-lite"/>
    </source>
</evidence>
<dbReference type="SMART" id="SM00858">
    <property type="entry name" value="SAF"/>
    <property type="match status" value="1"/>
</dbReference>
<protein>
    <recommendedName>
        <fullName evidence="3">SAF domain-containing protein</fullName>
    </recommendedName>
</protein>
<dbReference type="EMBL" id="JACCHL010000001">
    <property type="protein sequence ID" value="NYH51333.1"/>
    <property type="molecule type" value="Genomic_DNA"/>
</dbReference>
<evidence type="ECO:0000313" key="4">
    <source>
        <dbReference type="EMBL" id="NYH51333.1"/>
    </source>
</evidence>
<feature type="region of interest" description="Disordered" evidence="1">
    <location>
        <begin position="1"/>
        <end position="23"/>
    </location>
</feature>
<evidence type="ECO:0000313" key="5">
    <source>
        <dbReference type="Proteomes" id="UP000584931"/>
    </source>
</evidence>
<name>A0A7Z0BH77_9ACTN</name>
<feature type="domain" description="SAF" evidence="3">
    <location>
        <begin position="66"/>
        <end position="126"/>
    </location>
</feature>
<organism evidence="4 5">
    <name type="scientific">Nocardiopsis sinuspersici</name>
    <dbReference type="NCBI Taxonomy" id="501010"/>
    <lineage>
        <taxon>Bacteria</taxon>
        <taxon>Bacillati</taxon>
        <taxon>Actinomycetota</taxon>
        <taxon>Actinomycetes</taxon>
        <taxon>Streptosporangiales</taxon>
        <taxon>Nocardiopsidaceae</taxon>
        <taxon>Nocardiopsis</taxon>
    </lineage>
</organism>
<evidence type="ECO:0000259" key="3">
    <source>
        <dbReference type="SMART" id="SM00858"/>
    </source>
</evidence>
<reference evidence="4 5" key="1">
    <citation type="submission" date="2020-07" db="EMBL/GenBank/DDBJ databases">
        <title>Sequencing the genomes of 1000 actinobacteria strains.</title>
        <authorList>
            <person name="Klenk H.-P."/>
        </authorList>
    </citation>
    <scope>NUCLEOTIDE SEQUENCE [LARGE SCALE GENOMIC DNA]</scope>
    <source>
        <strain evidence="4 5">DSM 45278</strain>
    </source>
</reference>
<dbReference type="Proteomes" id="UP000584931">
    <property type="component" value="Unassembled WGS sequence"/>
</dbReference>
<keyword evidence="2" id="KW-0472">Membrane</keyword>
<proteinExistence type="predicted"/>
<evidence type="ECO:0000256" key="2">
    <source>
        <dbReference type="SAM" id="Phobius"/>
    </source>
</evidence>
<keyword evidence="2" id="KW-1133">Transmembrane helix</keyword>
<dbReference type="RefSeq" id="WP_237683323.1">
    <property type="nucleotide sequence ID" value="NZ_JACCHL010000001.1"/>
</dbReference>
<keyword evidence="2" id="KW-0812">Transmembrane</keyword>
<dbReference type="InterPro" id="IPR013974">
    <property type="entry name" value="SAF"/>
</dbReference>
<feature type="transmembrane region" description="Helical" evidence="2">
    <location>
        <begin position="40"/>
        <end position="60"/>
    </location>
</feature>